<protein>
    <recommendedName>
        <fullName evidence="3">O-methyltransferase domain-containing protein</fullName>
    </recommendedName>
</protein>
<evidence type="ECO:0008006" key="3">
    <source>
        <dbReference type="Google" id="ProtNLM"/>
    </source>
</evidence>
<keyword evidence="2" id="KW-1185">Reference proteome</keyword>
<evidence type="ECO:0000313" key="2">
    <source>
        <dbReference type="Proteomes" id="UP000326565"/>
    </source>
</evidence>
<dbReference type="PANTHER" id="PTHR43712">
    <property type="entry name" value="PUTATIVE (AFU_ORTHOLOGUE AFUA_4G14580)-RELATED"/>
    <property type="match status" value="1"/>
</dbReference>
<evidence type="ECO:0000313" key="1">
    <source>
        <dbReference type="EMBL" id="KAB8073084.1"/>
    </source>
</evidence>
<proteinExistence type="predicted"/>
<dbReference type="PANTHER" id="PTHR43712:SF1">
    <property type="entry name" value="HYPOTHETICAL O-METHYLTRANSFERASE (EUROFUNG)-RELATED"/>
    <property type="match status" value="1"/>
</dbReference>
<dbReference type="AlphaFoldDB" id="A0A5N5X0R1"/>
<dbReference type="Proteomes" id="UP000326565">
    <property type="component" value="Unassembled WGS sequence"/>
</dbReference>
<gene>
    <name evidence="1" type="ORF">BDV29DRAFT_176043</name>
</gene>
<dbReference type="OrthoDB" id="1535081at2759"/>
<reference evidence="1 2" key="1">
    <citation type="submission" date="2019-04" db="EMBL/GenBank/DDBJ databases">
        <title>Friends and foes A comparative genomics study of 23 Aspergillus species from section Flavi.</title>
        <authorList>
            <consortium name="DOE Joint Genome Institute"/>
            <person name="Kjaerbolling I."/>
            <person name="Vesth T."/>
            <person name="Frisvad J.C."/>
            <person name="Nybo J.L."/>
            <person name="Theobald S."/>
            <person name="Kildgaard S."/>
            <person name="Isbrandt T."/>
            <person name="Kuo A."/>
            <person name="Sato A."/>
            <person name="Lyhne E.K."/>
            <person name="Kogle M.E."/>
            <person name="Wiebenga A."/>
            <person name="Kun R.S."/>
            <person name="Lubbers R.J."/>
            <person name="Makela M.R."/>
            <person name="Barry K."/>
            <person name="Chovatia M."/>
            <person name="Clum A."/>
            <person name="Daum C."/>
            <person name="Haridas S."/>
            <person name="He G."/>
            <person name="LaButti K."/>
            <person name="Lipzen A."/>
            <person name="Mondo S."/>
            <person name="Riley R."/>
            <person name="Salamov A."/>
            <person name="Simmons B.A."/>
            <person name="Magnuson J.K."/>
            <person name="Henrissat B."/>
            <person name="Mortensen U.H."/>
            <person name="Larsen T.O."/>
            <person name="Devries R.P."/>
            <person name="Grigoriev I.V."/>
            <person name="Machida M."/>
            <person name="Baker S.E."/>
            <person name="Andersen M.R."/>
        </authorList>
    </citation>
    <scope>NUCLEOTIDE SEQUENCE [LARGE SCALE GENOMIC DNA]</scope>
    <source>
        <strain evidence="1 2">CBS 151.66</strain>
    </source>
</reference>
<organism evidence="1 2">
    <name type="scientific">Aspergillus leporis</name>
    <dbReference type="NCBI Taxonomy" id="41062"/>
    <lineage>
        <taxon>Eukaryota</taxon>
        <taxon>Fungi</taxon>
        <taxon>Dikarya</taxon>
        <taxon>Ascomycota</taxon>
        <taxon>Pezizomycotina</taxon>
        <taxon>Eurotiomycetes</taxon>
        <taxon>Eurotiomycetidae</taxon>
        <taxon>Eurotiales</taxon>
        <taxon>Aspergillaceae</taxon>
        <taxon>Aspergillus</taxon>
        <taxon>Aspergillus subgen. Circumdati</taxon>
    </lineage>
</organism>
<dbReference type="InterPro" id="IPR029063">
    <property type="entry name" value="SAM-dependent_MTases_sf"/>
</dbReference>
<dbReference type="SUPFAM" id="SSF53335">
    <property type="entry name" value="S-adenosyl-L-methionine-dependent methyltransferases"/>
    <property type="match status" value="1"/>
</dbReference>
<sequence length="178" mass="19674">MRKTTPLFDFRLSVKSPPYLQYFNSYMSAYRAGKPNWCDTGFYPVSDRLLTGFDASMSDVLLVDVGGGRGHDIAAFASRFSPLPGRLVLQGREQVIDSMPADESRQFEATAHNISTTQPIKHARGVLHALCSSWLRDEDAIKIMANLVPALVKGYSQVLLNGIAVDEEKPILAAAKWI</sequence>
<dbReference type="EMBL" id="ML732233">
    <property type="protein sequence ID" value="KAB8073084.1"/>
    <property type="molecule type" value="Genomic_DNA"/>
</dbReference>
<name>A0A5N5X0R1_9EURO</name>
<dbReference type="Gene3D" id="3.40.50.150">
    <property type="entry name" value="Vaccinia Virus protein VP39"/>
    <property type="match status" value="1"/>
</dbReference>
<accession>A0A5N5X0R1</accession>